<evidence type="ECO:0000313" key="4">
    <source>
        <dbReference type="Proteomes" id="UP000278152"/>
    </source>
</evidence>
<accession>A0A3G9JDF9</accession>
<dbReference type="Gene3D" id="1.10.101.10">
    <property type="entry name" value="PGBD-like superfamily/PGBD"/>
    <property type="match status" value="1"/>
</dbReference>
<dbReference type="EMBL" id="AP019314">
    <property type="protein sequence ID" value="BBH38663.1"/>
    <property type="molecule type" value="Genomic_DNA"/>
</dbReference>
<dbReference type="InterPro" id="IPR036366">
    <property type="entry name" value="PGBDSf"/>
</dbReference>
<reference evidence="3 4" key="1">
    <citation type="submission" date="2018-11" db="EMBL/GenBank/DDBJ databases">
        <title>Complete genome sequence of Microcystis aeruginosa NIES-102.</title>
        <authorList>
            <person name="Yamaguchi H."/>
            <person name="Suzuki S."/>
            <person name="Kawachi M."/>
        </authorList>
    </citation>
    <scope>NUCLEOTIDE SEQUENCE [LARGE SCALE GENOMIC DNA]</scope>
    <source>
        <strain evidence="3 4">NIES-102</strain>
    </source>
</reference>
<dbReference type="Pfam" id="PF01471">
    <property type="entry name" value="PG_binding_1"/>
    <property type="match status" value="1"/>
</dbReference>
<gene>
    <name evidence="3" type="ORF">myaer102_11670</name>
</gene>
<dbReference type="Proteomes" id="UP000278152">
    <property type="component" value="Chromosome"/>
</dbReference>
<dbReference type="KEGG" id="mvz:myaer102_11670"/>
<dbReference type="GO" id="GO:0009253">
    <property type="term" value="P:peptidoglycan catabolic process"/>
    <property type="evidence" value="ECO:0007669"/>
    <property type="project" value="InterPro"/>
</dbReference>
<sequence length="417" mass="47102">MSWQDFIKAVERADFEFEWQRPLIIAQSILESGRGTTDLSRYKNMNGMKYRKSIAVPGAEKFWYKTDSEPDPPGGDWFFKFDTYETGIDVWKKFYFRKDEDWIPYPKVYERDPKILKDARSFLSYIGPIYCPYFEDSHDVSYADYIMNRCYPEAQKLLREIGGDKFMLLQVGSQGLQVGQLQAKLNEIGFNCGRVDKIFGPKTKQAVENFQRDHLGESEVTGIVDERTWNQIMDHPSVRPASVLIDPGHSPIHSGTDAKDGTPEYEMNLLQAKIVKAELDKASISAEIFDPASDPRDLIGQKAADHSMFLSLHHNATDRKPHYTCVMVHPTKAKPKSIAFAKKLSTSVANAIGQRDFGVMENGVTVLSESEDTNCPICVLCESYFLDAIDTRAEAEKLSTEAAYAIASTVIAELQPA</sequence>
<dbReference type="InterPro" id="IPR036365">
    <property type="entry name" value="PGBD-like_sf"/>
</dbReference>
<evidence type="ECO:0000313" key="3">
    <source>
        <dbReference type="EMBL" id="BBH38663.1"/>
    </source>
</evidence>
<proteinExistence type="predicted"/>
<feature type="domain" description="MurNAc-LAA" evidence="2">
    <location>
        <begin position="243"/>
        <end position="405"/>
    </location>
</feature>
<dbReference type="Pfam" id="PF01520">
    <property type="entry name" value="Amidase_3"/>
    <property type="match status" value="1"/>
</dbReference>
<dbReference type="Gene3D" id="3.40.630.40">
    <property type="entry name" value="Zn-dependent exopeptidases"/>
    <property type="match status" value="1"/>
</dbReference>
<evidence type="ECO:0000259" key="2">
    <source>
        <dbReference type="Pfam" id="PF01520"/>
    </source>
</evidence>
<dbReference type="SUPFAM" id="SSF47090">
    <property type="entry name" value="PGBD-like"/>
    <property type="match status" value="1"/>
</dbReference>
<protein>
    <recommendedName>
        <fullName evidence="5">MurNAc-LAA domain-containing protein</fullName>
    </recommendedName>
</protein>
<dbReference type="SUPFAM" id="SSF53187">
    <property type="entry name" value="Zn-dependent exopeptidases"/>
    <property type="match status" value="1"/>
</dbReference>
<name>A0A3G9JDF9_MICVR</name>
<dbReference type="InterPro" id="IPR002477">
    <property type="entry name" value="Peptidoglycan-bd-like"/>
</dbReference>
<feature type="domain" description="Peptidoglycan binding-like" evidence="1">
    <location>
        <begin position="175"/>
        <end position="231"/>
    </location>
</feature>
<dbReference type="RefSeq" id="WP_012266488.1">
    <property type="nucleotide sequence ID" value="NZ_AP019314.1"/>
</dbReference>
<dbReference type="InterPro" id="IPR002508">
    <property type="entry name" value="MurNAc-LAA_cat"/>
</dbReference>
<evidence type="ECO:0008006" key="5">
    <source>
        <dbReference type="Google" id="ProtNLM"/>
    </source>
</evidence>
<dbReference type="GO" id="GO:0008745">
    <property type="term" value="F:N-acetylmuramoyl-L-alanine amidase activity"/>
    <property type="evidence" value="ECO:0007669"/>
    <property type="project" value="InterPro"/>
</dbReference>
<dbReference type="CDD" id="cd02696">
    <property type="entry name" value="MurNAc-LAA"/>
    <property type="match status" value="1"/>
</dbReference>
<dbReference type="AlphaFoldDB" id="A0A3G9JDF9"/>
<organism evidence="3 4">
    <name type="scientific">Microcystis viridis NIES-102</name>
    <dbReference type="NCBI Taxonomy" id="213615"/>
    <lineage>
        <taxon>Bacteria</taxon>
        <taxon>Bacillati</taxon>
        <taxon>Cyanobacteriota</taxon>
        <taxon>Cyanophyceae</taxon>
        <taxon>Oscillatoriophycideae</taxon>
        <taxon>Chroococcales</taxon>
        <taxon>Microcystaceae</taxon>
        <taxon>Microcystis</taxon>
    </lineage>
</organism>
<evidence type="ECO:0000259" key="1">
    <source>
        <dbReference type="Pfam" id="PF01471"/>
    </source>
</evidence>